<sequence length="141" mass="15954">MVEMNQNDYVTHTGWHQPDFRPIPVLEAIKEKGRVWEDLAVQYGVTNPEPPWQIDLEATCDMLAGDSCVKPYEEVVPGSCTLPSLERRAEEDELAATLYEDVPFPERQLLALAHSLIARGLLDEEDLARRIEAVSERLHSA</sequence>
<dbReference type="Proteomes" id="UP000198816">
    <property type="component" value="Unassembled WGS sequence"/>
</dbReference>
<dbReference type="EMBL" id="FNNZ01000047">
    <property type="protein sequence ID" value="SDX64599.1"/>
    <property type="molecule type" value="Genomic_DNA"/>
</dbReference>
<keyword evidence="2" id="KW-1185">Reference proteome</keyword>
<dbReference type="AlphaFoldDB" id="A0A1H3DFX9"/>
<evidence type="ECO:0000313" key="1">
    <source>
        <dbReference type="EMBL" id="SDX64599.1"/>
    </source>
</evidence>
<dbReference type="InterPro" id="IPR042262">
    <property type="entry name" value="CN_hydtase_beta_C"/>
</dbReference>
<gene>
    <name evidence="1" type="ORF">SAMN05421783_1479</name>
</gene>
<dbReference type="InterPro" id="IPR008990">
    <property type="entry name" value="Elect_transpt_acc-like_dom_sf"/>
</dbReference>
<protein>
    <submittedName>
        <fullName evidence="1">Uncharacterized protein</fullName>
    </submittedName>
</protein>
<dbReference type="SUPFAM" id="SSF50090">
    <property type="entry name" value="Electron transport accessory proteins"/>
    <property type="match status" value="1"/>
</dbReference>
<evidence type="ECO:0000313" key="2">
    <source>
        <dbReference type="Proteomes" id="UP000198816"/>
    </source>
</evidence>
<name>A0A1H3DFX9_THIRO</name>
<dbReference type="STRING" id="1058.SAMN05421783_1479"/>
<accession>A0A1H3DFX9</accession>
<dbReference type="RefSeq" id="WP_217633782.1">
    <property type="nucleotide sequence ID" value="NZ_FNNZ01000047.1"/>
</dbReference>
<dbReference type="Gene3D" id="1.10.472.20">
    <property type="entry name" value="Nitrile hydratase, beta subunit"/>
    <property type="match status" value="1"/>
</dbReference>
<proteinExistence type="predicted"/>
<reference evidence="2" key="1">
    <citation type="submission" date="2016-10" db="EMBL/GenBank/DDBJ databases">
        <authorList>
            <person name="Varghese N."/>
            <person name="Submissions S."/>
        </authorList>
    </citation>
    <scope>NUCLEOTIDE SEQUENCE [LARGE SCALE GENOMIC DNA]</scope>
    <source>
        <strain evidence="2">DSM 217</strain>
    </source>
</reference>
<organism evidence="1 2">
    <name type="scientific">Thiocapsa roseopersicina</name>
    <dbReference type="NCBI Taxonomy" id="1058"/>
    <lineage>
        <taxon>Bacteria</taxon>
        <taxon>Pseudomonadati</taxon>
        <taxon>Pseudomonadota</taxon>
        <taxon>Gammaproteobacteria</taxon>
        <taxon>Chromatiales</taxon>
        <taxon>Chromatiaceae</taxon>
        <taxon>Thiocapsa</taxon>
    </lineage>
</organism>